<dbReference type="GO" id="GO:0016020">
    <property type="term" value="C:membrane"/>
    <property type="evidence" value="ECO:0007669"/>
    <property type="project" value="InterPro"/>
</dbReference>
<dbReference type="Gene3D" id="3.30.565.10">
    <property type="entry name" value="Histidine kinase-like ATPase, C-terminal domain"/>
    <property type="match status" value="1"/>
</dbReference>
<evidence type="ECO:0000313" key="7">
    <source>
        <dbReference type="Proteomes" id="UP001319104"/>
    </source>
</evidence>
<comment type="caution">
    <text evidence="6">The sequence shown here is derived from an EMBL/GenBank/DDBJ whole genome shotgun (WGS) entry which is preliminary data.</text>
</comment>
<dbReference type="Proteomes" id="UP001319104">
    <property type="component" value="Unassembled WGS sequence"/>
</dbReference>
<keyword evidence="7" id="KW-1185">Reference proteome</keyword>
<evidence type="ECO:0000256" key="1">
    <source>
        <dbReference type="PROSITE-ProRule" id="PRU00339"/>
    </source>
</evidence>
<evidence type="ECO:0000256" key="2">
    <source>
        <dbReference type="SAM" id="Coils"/>
    </source>
</evidence>
<dbReference type="SUPFAM" id="SSF48452">
    <property type="entry name" value="TPR-like"/>
    <property type="match status" value="1"/>
</dbReference>
<keyword evidence="4" id="KW-0732">Signal</keyword>
<protein>
    <submittedName>
        <fullName evidence="6">Tetratricopeptide repeat protein</fullName>
    </submittedName>
</protein>
<gene>
    <name evidence="6" type="ORF">KI659_15425</name>
</gene>
<feature type="coiled-coil region" evidence="2">
    <location>
        <begin position="355"/>
        <end position="398"/>
    </location>
</feature>
<dbReference type="RefSeq" id="WP_213946268.1">
    <property type="nucleotide sequence ID" value="NZ_JAHCMY010000012.1"/>
</dbReference>
<dbReference type="AlphaFoldDB" id="A0AAP2CJN0"/>
<name>A0AAP2CJN0_9BACT</name>
<dbReference type="EMBL" id="JAHCMY010000012">
    <property type="protein sequence ID" value="MBS9525407.1"/>
    <property type="molecule type" value="Genomic_DNA"/>
</dbReference>
<dbReference type="PANTHER" id="PTHR34220:SF7">
    <property type="entry name" value="SENSOR HISTIDINE KINASE YPDA"/>
    <property type="match status" value="1"/>
</dbReference>
<dbReference type="InterPro" id="IPR036890">
    <property type="entry name" value="HATPase_C_sf"/>
</dbReference>
<dbReference type="InterPro" id="IPR011990">
    <property type="entry name" value="TPR-like_helical_dom_sf"/>
</dbReference>
<feature type="domain" description="Signal transduction histidine kinase internal region" evidence="5">
    <location>
        <begin position="456"/>
        <end position="536"/>
    </location>
</feature>
<dbReference type="InterPro" id="IPR050640">
    <property type="entry name" value="Bact_2-comp_sensor_kinase"/>
</dbReference>
<dbReference type="PROSITE" id="PS50005">
    <property type="entry name" value="TPR"/>
    <property type="match status" value="1"/>
</dbReference>
<dbReference type="SUPFAM" id="SSF55874">
    <property type="entry name" value="ATPase domain of HSP90 chaperone/DNA topoisomerase II/histidine kinase"/>
    <property type="match status" value="1"/>
</dbReference>
<evidence type="ECO:0000313" key="6">
    <source>
        <dbReference type="EMBL" id="MBS9525407.1"/>
    </source>
</evidence>
<keyword evidence="3" id="KW-0812">Transmembrane</keyword>
<feature type="chain" id="PRO_5042938346" evidence="4">
    <location>
        <begin position="19"/>
        <end position="670"/>
    </location>
</feature>
<dbReference type="InterPro" id="IPR019734">
    <property type="entry name" value="TPR_rpt"/>
</dbReference>
<dbReference type="PANTHER" id="PTHR34220">
    <property type="entry name" value="SENSOR HISTIDINE KINASE YPDA"/>
    <property type="match status" value="1"/>
</dbReference>
<evidence type="ECO:0000259" key="5">
    <source>
        <dbReference type="Pfam" id="PF06580"/>
    </source>
</evidence>
<organism evidence="6 7">
    <name type="scientific">Litoribacter ruber</name>
    <dbReference type="NCBI Taxonomy" id="702568"/>
    <lineage>
        <taxon>Bacteria</taxon>
        <taxon>Pseudomonadati</taxon>
        <taxon>Bacteroidota</taxon>
        <taxon>Cytophagia</taxon>
        <taxon>Cytophagales</taxon>
        <taxon>Cyclobacteriaceae</taxon>
        <taxon>Litoribacter</taxon>
    </lineage>
</organism>
<dbReference type="SMART" id="SM00028">
    <property type="entry name" value="TPR"/>
    <property type="match status" value="6"/>
</dbReference>
<feature type="signal peptide" evidence="4">
    <location>
        <begin position="1"/>
        <end position="18"/>
    </location>
</feature>
<feature type="transmembrane region" description="Helical" evidence="3">
    <location>
        <begin position="404"/>
        <end position="424"/>
    </location>
</feature>
<feature type="repeat" description="TPR" evidence="1">
    <location>
        <begin position="199"/>
        <end position="232"/>
    </location>
</feature>
<dbReference type="Pfam" id="PF13424">
    <property type="entry name" value="TPR_12"/>
    <property type="match status" value="2"/>
</dbReference>
<keyword evidence="3" id="KW-0472">Membrane</keyword>
<accession>A0AAP2CJN0</accession>
<proteinExistence type="predicted"/>
<dbReference type="Pfam" id="PF06580">
    <property type="entry name" value="His_kinase"/>
    <property type="match status" value="1"/>
</dbReference>
<dbReference type="SUPFAM" id="SSF81901">
    <property type="entry name" value="HCP-like"/>
    <property type="match status" value="1"/>
</dbReference>
<keyword evidence="2" id="KW-0175">Coiled coil</keyword>
<dbReference type="Gene3D" id="1.25.40.10">
    <property type="entry name" value="Tetratricopeptide repeat domain"/>
    <property type="match status" value="2"/>
</dbReference>
<keyword evidence="1" id="KW-0802">TPR repeat</keyword>
<dbReference type="GO" id="GO:0000155">
    <property type="term" value="F:phosphorelay sensor kinase activity"/>
    <property type="evidence" value="ECO:0007669"/>
    <property type="project" value="InterPro"/>
</dbReference>
<keyword evidence="3" id="KW-1133">Transmembrane helix</keyword>
<reference evidence="6 7" key="1">
    <citation type="submission" date="2021-05" db="EMBL/GenBank/DDBJ databases">
        <authorList>
            <person name="Zhang Z.D."/>
            <person name="Osman G."/>
        </authorList>
    </citation>
    <scope>NUCLEOTIDE SEQUENCE [LARGE SCALE GENOMIC DNA]</scope>
    <source>
        <strain evidence="6 7">KCTC 32217</strain>
    </source>
</reference>
<evidence type="ECO:0000256" key="4">
    <source>
        <dbReference type="SAM" id="SignalP"/>
    </source>
</evidence>
<dbReference type="InterPro" id="IPR010559">
    <property type="entry name" value="Sig_transdc_His_kin_internal"/>
</dbReference>
<evidence type="ECO:0000256" key="3">
    <source>
        <dbReference type="SAM" id="Phobius"/>
    </source>
</evidence>
<sequence>MRYFFILSFLIIPISLHAQVDSLRQELQHAQNNNDSVSLLIDISRAIHKAKHDESEELSLARKALSLADKEDTLLYSRALDNIGLLHRYHQNYTQAFELHAKAFKLSQAASLEPIYQMIFANNAGVAARYDQAFDQAISHYLEALKIAERESDLKNIAISCNGLGNTYSYIKGKEDLALSYFQRSLEAELERDNSLGVAMNYLSISDHYTNLEDFPKSREYLEKLLKLNEERKDTFGLAITYEYLGHNYFSEGKDLNKANRYFQRSIELFDKLGNKHKTAGLLNSKASLLQKLGDTREAARLYEKSLDISTSMSLKALAHSNALGLSLIMEENQDYGQALHYFKLAEAYKDSINLHEQETQIAALTRQYDLEKKENQIELLEKDKDLQQAELAAQGEKLKKHQAFLFTLSIFLLALILVSTLIYRNAKHRKQAEKLIQEQEKMRFKAEYERNLLQAEILVTRLQMNPHFLFNCLNAIKYLIQLEDYKTAKEYLVVFSRFVRKVLETSQNPLISLSEELKLVSQYLQLEKIRFDDHFTYCLNHGSLDKDELNSISIPPLLLQPFVENAIWHGLLKSEKPEKRISIEITHTAEGYEVCITDNGVGRRKNSSNEHTSLGTKITQDRIDLFNQSNQWQIDFTIHDLAEGTKVCILLKSKTLNTKNQLHEYSSIG</sequence>